<dbReference type="PROSITE" id="PS51318">
    <property type="entry name" value="TAT"/>
    <property type="match status" value="1"/>
</dbReference>
<feature type="chain" id="PRO_5039650867" description="rhamnogalacturonan endolyase" evidence="10">
    <location>
        <begin position="29"/>
        <end position="559"/>
    </location>
</feature>
<dbReference type="Gene3D" id="2.70.98.10">
    <property type="match status" value="1"/>
</dbReference>
<gene>
    <name evidence="14" type="ORF">BEK98_29860</name>
</gene>
<dbReference type="SUPFAM" id="SSF74650">
    <property type="entry name" value="Galactose mutarotase-like"/>
    <property type="match status" value="1"/>
</dbReference>
<evidence type="ECO:0000256" key="6">
    <source>
        <dbReference type="ARBA" id="ARBA00022729"/>
    </source>
</evidence>
<dbReference type="InterPro" id="IPR006311">
    <property type="entry name" value="TAT_signal"/>
</dbReference>
<dbReference type="CDD" id="cd10320">
    <property type="entry name" value="RGL4_N"/>
    <property type="match status" value="1"/>
</dbReference>
<feature type="domain" description="Rhamnogalacturonase B N-terminal" evidence="11">
    <location>
        <begin position="40"/>
        <end position="289"/>
    </location>
</feature>
<dbReference type="RefSeq" id="WP_094219943.1">
    <property type="nucleotide sequence ID" value="NZ_MCGQ01000029.1"/>
</dbReference>
<organism evidence="14 15">
    <name type="scientific">Streptomyces diastatochromogenes</name>
    <dbReference type="NCBI Taxonomy" id="42236"/>
    <lineage>
        <taxon>Bacteria</taxon>
        <taxon>Bacillati</taxon>
        <taxon>Actinomycetota</taxon>
        <taxon>Actinomycetes</taxon>
        <taxon>Kitasatosporales</taxon>
        <taxon>Streptomycetaceae</taxon>
        <taxon>Streptomyces</taxon>
    </lineage>
</organism>
<dbReference type="AlphaFoldDB" id="A0A233S7C0"/>
<keyword evidence="15" id="KW-1185">Reference proteome</keyword>
<dbReference type="InterPro" id="IPR013784">
    <property type="entry name" value="Carb-bd-like_fold"/>
</dbReference>
<dbReference type="InterPro" id="IPR016590">
    <property type="entry name" value="Rhamnogalacturonase_B"/>
</dbReference>
<dbReference type="GO" id="GO:0005576">
    <property type="term" value="C:extracellular region"/>
    <property type="evidence" value="ECO:0007669"/>
    <property type="project" value="UniProtKB-SubCell"/>
</dbReference>
<evidence type="ECO:0000256" key="7">
    <source>
        <dbReference type="ARBA" id="ARBA00023157"/>
    </source>
</evidence>
<keyword evidence="9" id="KW-0961">Cell wall biogenesis/degradation</keyword>
<dbReference type="InterPro" id="IPR014718">
    <property type="entry name" value="GH-type_carb-bd"/>
</dbReference>
<dbReference type="EMBL" id="MCGQ01000029">
    <property type="protein sequence ID" value="OXY91484.1"/>
    <property type="molecule type" value="Genomic_DNA"/>
</dbReference>
<evidence type="ECO:0000259" key="12">
    <source>
        <dbReference type="Pfam" id="PF14683"/>
    </source>
</evidence>
<evidence type="ECO:0000256" key="4">
    <source>
        <dbReference type="ARBA" id="ARBA00012437"/>
    </source>
</evidence>
<dbReference type="Gene3D" id="2.60.120.260">
    <property type="entry name" value="Galactose-binding domain-like"/>
    <property type="match status" value="1"/>
</dbReference>
<evidence type="ECO:0000256" key="10">
    <source>
        <dbReference type="SAM" id="SignalP"/>
    </source>
</evidence>
<dbReference type="Pfam" id="PF09284">
    <property type="entry name" value="RhgB_N"/>
    <property type="match status" value="1"/>
</dbReference>
<dbReference type="PANTHER" id="PTHR36574:SF1">
    <property type="entry name" value="RHAMNOGALACTURONATE LYASE-RELATED"/>
    <property type="match status" value="1"/>
</dbReference>
<dbReference type="CDD" id="cd10316">
    <property type="entry name" value="RGL4_M"/>
    <property type="match status" value="1"/>
</dbReference>
<dbReference type="OrthoDB" id="7169863at2"/>
<evidence type="ECO:0000259" key="13">
    <source>
        <dbReference type="Pfam" id="PF14686"/>
    </source>
</evidence>
<evidence type="ECO:0000259" key="11">
    <source>
        <dbReference type="Pfam" id="PF09284"/>
    </source>
</evidence>
<comment type="subcellular location">
    <subcellularLocation>
        <location evidence="2">Secreted</location>
    </subcellularLocation>
</comment>
<comment type="similarity">
    <text evidence="3">Belongs to the polysaccharide lyase 4 family.</text>
</comment>
<name>A0A233S7C0_STRDA</name>
<dbReference type="EC" id="4.2.2.23" evidence="4"/>
<evidence type="ECO:0000256" key="2">
    <source>
        <dbReference type="ARBA" id="ARBA00004613"/>
    </source>
</evidence>
<dbReference type="Proteomes" id="UP000215483">
    <property type="component" value="Unassembled WGS sequence"/>
</dbReference>
<dbReference type="Gene3D" id="2.60.40.1120">
    <property type="entry name" value="Carboxypeptidase-like, regulatory domain"/>
    <property type="match status" value="1"/>
</dbReference>
<accession>A0A233S7C0</accession>
<comment type="caution">
    <text evidence="14">The sequence shown here is derived from an EMBL/GenBank/DDBJ whole genome shotgun (WGS) entry which is preliminary data.</text>
</comment>
<dbReference type="GO" id="GO:0102210">
    <property type="term" value="F:rhamnogalacturonan endolyase activity"/>
    <property type="evidence" value="ECO:0007669"/>
    <property type="project" value="UniProtKB-EC"/>
</dbReference>
<dbReference type="GO" id="GO:0071555">
    <property type="term" value="P:cell wall organization"/>
    <property type="evidence" value="ECO:0007669"/>
    <property type="project" value="UniProtKB-KW"/>
</dbReference>
<evidence type="ECO:0000256" key="9">
    <source>
        <dbReference type="ARBA" id="ARBA00023316"/>
    </source>
</evidence>
<evidence type="ECO:0000256" key="1">
    <source>
        <dbReference type="ARBA" id="ARBA00001324"/>
    </source>
</evidence>
<dbReference type="Pfam" id="PF14683">
    <property type="entry name" value="CBM-like"/>
    <property type="match status" value="1"/>
</dbReference>
<feature type="domain" description="Rhamnogalacturonan lyase" evidence="13">
    <location>
        <begin position="296"/>
        <end position="371"/>
    </location>
</feature>
<dbReference type="InterPro" id="IPR011013">
    <property type="entry name" value="Gal_mutarotase_sf_dom"/>
</dbReference>
<dbReference type="Pfam" id="PF14686">
    <property type="entry name" value="fn3_3"/>
    <property type="match status" value="1"/>
</dbReference>
<proteinExistence type="inferred from homology"/>
<dbReference type="InterPro" id="IPR015364">
    <property type="entry name" value="RhgB_N"/>
</dbReference>
<comment type="catalytic activity">
    <reaction evidence="1">
        <text>Endotype eliminative cleavage of L-alpha-rhamnopyranosyl-(1-&gt;4)-alpha-D-galactopyranosyluronic acid bonds of rhamnogalacturonan I domains in ramified hairy regions of pectin leaving L-rhamnopyranose at the reducing end and 4-deoxy-4,5-unsaturated D-galactopyranosyluronic acid at the non-reducing end.</text>
        <dbReference type="EC" id="4.2.2.23"/>
    </reaction>
</comment>
<dbReference type="CDD" id="cd10317">
    <property type="entry name" value="RGL4_C"/>
    <property type="match status" value="1"/>
</dbReference>
<sequence length="559" mass="58619">MSASESSSVGRRTFVLGAAAAAGSAALAGPLAPAASAAGFGWSDDGSHYVVDTGANLVFKVSKTNGDLTSLVYKGTEYQGYGGKNSHVESGLGTSTVTIAQSGSTILISVAYGTLKHYYAARSGENNVYLWTNKADTSVSATRYIVRVKAGLFLNDEPDSYTYTTSTIEASDVFAKSDGQTRSKHYSKLRVIDYDYIGWTTGSVGLWIVRSNHEKASGGPFYRSLLRHQSADGGGLYEILYYGENQTEDQRFGLQGPYVIAFTDGGAPSSSLYPANLTTSWADSLGISGYVGAGGRGRVAGVGIAGRNTAYPYTVGLANSGAQYWGTARSSDGYFSVGGVLPGAYTLTVYKGELAVYSTQVTVSAGSTTTLNTITISSSNDPSNASAIWRIGDWNGTPSGFKNADLMTYAHPSDIRAASWTGNVVIGSGSETSAFPAYLWKDVNSGLLVYFKLTAAQAAAAHTLRIGVTTAYANGRPQITVNDTWTSAIPSPPTQPSTRSLTVGSYRGNNYTFTYSIPASAWLTDTSQYNVLKINVVSGSGTTGYLSAGTAVDAIDLLA</sequence>
<reference evidence="14 15" key="1">
    <citation type="submission" date="2016-07" db="EMBL/GenBank/DDBJ databases">
        <title>Draft genome of Streptomyces diastatochromogenes.</title>
        <authorList>
            <person name="Podduturi R."/>
            <person name="Lukassen M.B."/>
            <person name="Clausen N."/>
            <person name="Nielsen J.L."/>
            <person name="Jorgensen N.O."/>
        </authorList>
    </citation>
    <scope>NUCLEOTIDE SEQUENCE [LARGE SCALE GENOMIC DNA]</scope>
    <source>
        <strain evidence="14 15">DSM 40608</strain>
    </source>
</reference>
<dbReference type="InterPro" id="IPR008979">
    <property type="entry name" value="Galactose-bd-like_sf"/>
</dbReference>
<evidence type="ECO:0000256" key="3">
    <source>
        <dbReference type="ARBA" id="ARBA00010418"/>
    </source>
</evidence>
<keyword evidence="5" id="KW-0964">Secreted</keyword>
<feature type="signal peptide" evidence="10">
    <location>
        <begin position="1"/>
        <end position="28"/>
    </location>
</feature>
<dbReference type="SUPFAM" id="SSF49785">
    <property type="entry name" value="Galactose-binding domain-like"/>
    <property type="match status" value="1"/>
</dbReference>
<feature type="domain" description="Rhamnogalacturonan lyase" evidence="12">
    <location>
        <begin position="388"/>
        <end position="557"/>
    </location>
</feature>
<evidence type="ECO:0000313" key="15">
    <source>
        <dbReference type="Proteomes" id="UP000215483"/>
    </source>
</evidence>
<keyword evidence="7" id="KW-1015">Disulfide bond</keyword>
<evidence type="ECO:0000313" key="14">
    <source>
        <dbReference type="EMBL" id="OXY91484.1"/>
    </source>
</evidence>
<keyword evidence="8" id="KW-0456">Lyase</keyword>
<evidence type="ECO:0000256" key="8">
    <source>
        <dbReference type="ARBA" id="ARBA00023239"/>
    </source>
</evidence>
<keyword evidence="6 10" id="KW-0732">Signal</keyword>
<dbReference type="GO" id="GO:0030246">
    <property type="term" value="F:carbohydrate binding"/>
    <property type="evidence" value="ECO:0007669"/>
    <property type="project" value="InterPro"/>
</dbReference>
<protein>
    <recommendedName>
        <fullName evidence="4">rhamnogalacturonan endolyase</fullName>
        <ecNumber evidence="4">4.2.2.23</ecNumber>
    </recommendedName>
</protein>
<dbReference type="GO" id="GO:0045490">
    <property type="term" value="P:pectin catabolic process"/>
    <property type="evidence" value="ECO:0007669"/>
    <property type="project" value="TreeGrafter"/>
</dbReference>
<dbReference type="PANTHER" id="PTHR36574">
    <property type="entry name" value="RHAMNOGALACTURONATE LYASE-RELATED"/>
    <property type="match status" value="1"/>
</dbReference>
<evidence type="ECO:0000256" key="5">
    <source>
        <dbReference type="ARBA" id="ARBA00022525"/>
    </source>
</evidence>
<dbReference type="InterPro" id="IPR029411">
    <property type="entry name" value="RG-lyase_III"/>
</dbReference>
<dbReference type="InterPro" id="IPR029413">
    <property type="entry name" value="RG-lyase_II"/>
</dbReference>
<dbReference type="SUPFAM" id="SSF49452">
    <property type="entry name" value="Starch-binding domain-like"/>
    <property type="match status" value="1"/>
</dbReference>